<keyword evidence="3" id="KW-1185">Reference proteome</keyword>
<dbReference type="InterPro" id="IPR005135">
    <property type="entry name" value="Endo/exonuclease/phosphatase"/>
</dbReference>
<keyword evidence="2" id="KW-0255">Endonuclease</keyword>
<dbReference type="OrthoDB" id="9793162at2"/>
<evidence type="ECO:0000313" key="3">
    <source>
        <dbReference type="Proteomes" id="UP000239709"/>
    </source>
</evidence>
<evidence type="ECO:0000259" key="1">
    <source>
        <dbReference type="Pfam" id="PF03372"/>
    </source>
</evidence>
<dbReference type="InterPro" id="IPR051916">
    <property type="entry name" value="GPI-anchor_lipid_remodeler"/>
</dbReference>
<proteinExistence type="predicted"/>
<dbReference type="RefSeq" id="WP_106704223.1">
    <property type="nucleotide sequence ID" value="NZ_CP027666.1"/>
</dbReference>
<name>A0A2S0MIP1_9BURK</name>
<feature type="domain" description="Endonuclease/exonuclease/phosphatase" evidence="1">
    <location>
        <begin position="24"/>
        <end position="250"/>
    </location>
</feature>
<dbReference type="AlphaFoldDB" id="A0A2S0MIP1"/>
<dbReference type="Gene3D" id="3.60.10.10">
    <property type="entry name" value="Endonuclease/exonuclease/phosphatase"/>
    <property type="match status" value="1"/>
</dbReference>
<organism evidence="2 3">
    <name type="scientific">Ottowia oryzae</name>
    <dbReference type="NCBI Taxonomy" id="2109914"/>
    <lineage>
        <taxon>Bacteria</taxon>
        <taxon>Pseudomonadati</taxon>
        <taxon>Pseudomonadota</taxon>
        <taxon>Betaproteobacteria</taxon>
        <taxon>Burkholderiales</taxon>
        <taxon>Comamonadaceae</taxon>
        <taxon>Ottowia</taxon>
    </lineage>
</organism>
<reference evidence="2 3" key="1">
    <citation type="submission" date="2018-03" db="EMBL/GenBank/DDBJ databases">
        <title>Genome sequencing of Ottowia sp.</title>
        <authorList>
            <person name="Kim S.-J."/>
            <person name="Heo J."/>
            <person name="Kwon S.-W."/>
        </authorList>
    </citation>
    <scope>NUCLEOTIDE SEQUENCE [LARGE SCALE GENOMIC DNA]</scope>
    <source>
        <strain evidence="2 3">KADR8-3</strain>
    </source>
</reference>
<dbReference type="Proteomes" id="UP000239709">
    <property type="component" value="Chromosome"/>
</dbReference>
<gene>
    <name evidence="2" type="ORF">C6570_16690</name>
</gene>
<sequence>MNPTHLLPDDAAPPDADPYLLRVATYNIHKGVQGVGPARRLEIHNLALAVETLDADIVCLQEVRAMNRREASRFSGWPDKPQAEFLAPEGYEAVYHTNAVTRDGEHGNALLSRWPIVRYSHEDMSDHRFEQRGLLHVELKVAGVNVHVIVVHFGLLPASRVRQAIHLRRYVAREIPLDAPVLVAGDFNDWGTRVRQLLGVDSLNALEGPRTLTYPSRFPVAQLDHIYARGLHPLSLAAPRGRIWSRMSDHLPLIAEFRMHGALPESRF</sequence>
<dbReference type="GO" id="GO:0004519">
    <property type="term" value="F:endonuclease activity"/>
    <property type="evidence" value="ECO:0007669"/>
    <property type="project" value="UniProtKB-KW"/>
</dbReference>
<evidence type="ECO:0000313" key="2">
    <source>
        <dbReference type="EMBL" id="AVO35677.1"/>
    </source>
</evidence>
<accession>A0A2S0MIP1</accession>
<dbReference type="Pfam" id="PF03372">
    <property type="entry name" value="Exo_endo_phos"/>
    <property type="match status" value="1"/>
</dbReference>
<dbReference type="InterPro" id="IPR036691">
    <property type="entry name" value="Endo/exonu/phosph_ase_sf"/>
</dbReference>
<dbReference type="EMBL" id="CP027666">
    <property type="protein sequence ID" value="AVO35677.1"/>
    <property type="molecule type" value="Genomic_DNA"/>
</dbReference>
<protein>
    <submittedName>
        <fullName evidence="2">Endonuclease</fullName>
    </submittedName>
</protein>
<dbReference type="KEGG" id="otk:C6570_16690"/>
<keyword evidence="2" id="KW-0540">Nuclease</keyword>
<dbReference type="GO" id="GO:0016020">
    <property type="term" value="C:membrane"/>
    <property type="evidence" value="ECO:0007669"/>
    <property type="project" value="GOC"/>
</dbReference>
<dbReference type="SUPFAM" id="SSF56219">
    <property type="entry name" value="DNase I-like"/>
    <property type="match status" value="1"/>
</dbReference>
<dbReference type="PANTHER" id="PTHR14859:SF1">
    <property type="entry name" value="PGAP2-INTERACTING PROTEIN"/>
    <property type="match status" value="1"/>
</dbReference>
<dbReference type="PANTHER" id="PTHR14859">
    <property type="entry name" value="CALCOFLUOR WHITE HYPERSENSITIVE PROTEIN PRECURSOR"/>
    <property type="match status" value="1"/>
</dbReference>
<keyword evidence="2" id="KW-0378">Hydrolase</keyword>
<dbReference type="GO" id="GO:0006506">
    <property type="term" value="P:GPI anchor biosynthetic process"/>
    <property type="evidence" value="ECO:0007669"/>
    <property type="project" value="TreeGrafter"/>
</dbReference>